<dbReference type="PANTHER" id="PTHR11831">
    <property type="entry name" value="30S 40S RIBOSOMAL PROTEIN"/>
    <property type="match status" value="1"/>
</dbReference>
<keyword evidence="2 6" id="KW-0699">rRNA-binding</keyword>
<comment type="similarity">
    <text evidence="1 6">Belongs to the universal ribosomal protein uS4 family.</text>
</comment>
<feature type="domain" description="Small ribosomal subunit protein uS4 N-terminal" evidence="8">
    <location>
        <begin position="5"/>
        <end position="101"/>
    </location>
</feature>
<dbReference type="GeneID" id="6094855"/>
<sequence length="166" mass="19928">MGDIRKHRKKYERPYKPWDRRVLEETNRLAGYYGLRNKRELWRMSFLAKKYRRIARQLLAAPKSESWKVEPIIKKLQALGILSKDATLDDLLDLSVEQFLERRLQTIVWRKGFAKSPYMARQLITHGHIRVNGRRIRQPSYLVKIEEEDKIECLHPSCLEVEKEVR</sequence>
<dbReference type="InterPro" id="IPR022801">
    <property type="entry name" value="Ribosomal_uS4"/>
</dbReference>
<comment type="subunit">
    <text evidence="6">Part of the 30S ribosomal subunit. Contacts protein S5. The interaction surface between S4 and S5 is involved in control of translational fidelity.</text>
</comment>
<dbReference type="InterPro" id="IPR022802">
    <property type="entry name" value="Ribosomal_uS4_arc"/>
</dbReference>
<gene>
    <name evidence="6" type="primary">rps4</name>
    <name evidence="9" type="ORF">D9Q81_04825</name>
</gene>
<dbReference type="PANTHER" id="PTHR11831:SF5">
    <property type="entry name" value="40S RIBOSOMAL PROTEIN S9"/>
    <property type="match status" value="1"/>
</dbReference>
<comment type="caution">
    <text evidence="9">The sequence shown here is derived from an EMBL/GenBank/DDBJ whole genome shotgun (WGS) entry which is preliminary data.</text>
</comment>
<evidence type="ECO:0000313" key="9">
    <source>
        <dbReference type="EMBL" id="RSN69113.1"/>
    </source>
</evidence>
<dbReference type="Pfam" id="PF01479">
    <property type="entry name" value="S4"/>
    <property type="match status" value="1"/>
</dbReference>
<reference evidence="9 10" key="1">
    <citation type="submission" date="2018-10" db="EMBL/GenBank/DDBJ databases">
        <title>Co-occurring genomic capacity for anaerobic methane metabolism and dissimilatory sulfite reduction discovered in the Korarchaeota.</title>
        <authorList>
            <person name="Mckay L.J."/>
            <person name="Dlakic M."/>
            <person name="Fields M.W."/>
            <person name="Delmont T.O."/>
            <person name="Eren A.M."/>
            <person name="Jay Z.J."/>
            <person name="Klingelsmith K.B."/>
            <person name="Rusch D.B."/>
            <person name="Inskeep W.P."/>
        </authorList>
    </citation>
    <scope>NUCLEOTIDE SEQUENCE [LARGE SCALE GENOMIC DNA]</scope>
    <source>
        <strain evidence="9 10">WS</strain>
    </source>
</reference>
<dbReference type="GO" id="GO:0042274">
    <property type="term" value="P:ribosomal small subunit biogenesis"/>
    <property type="evidence" value="ECO:0007669"/>
    <property type="project" value="TreeGrafter"/>
</dbReference>
<evidence type="ECO:0000256" key="1">
    <source>
        <dbReference type="ARBA" id="ARBA00007465"/>
    </source>
</evidence>
<dbReference type="EMBL" id="RCOR01000022">
    <property type="protein sequence ID" value="RSN69113.1"/>
    <property type="molecule type" value="Genomic_DNA"/>
</dbReference>
<dbReference type="NCBIfam" id="TIGR01018">
    <property type="entry name" value="uS4_arch"/>
    <property type="match status" value="1"/>
</dbReference>
<dbReference type="Gene3D" id="3.10.290.10">
    <property type="entry name" value="RNA-binding S4 domain"/>
    <property type="match status" value="1"/>
</dbReference>
<dbReference type="GO" id="GO:0006412">
    <property type="term" value="P:translation"/>
    <property type="evidence" value="ECO:0007669"/>
    <property type="project" value="UniProtKB-UniRule"/>
</dbReference>
<proteinExistence type="inferred from homology"/>
<dbReference type="CDD" id="cd00165">
    <property type="entry name" value="S4"/>
    <property type="match status" value="1"/>
</dbReference>
<evidence type="ECO:0000259" key="7">
    <source>
        <dbReference type="SMART" id="SM00363"/>
    </source>
</evidence>
<feature type="domain" description="RNA-binding S4" evidence="7">
    <location>
        <begin position="102"/>
        <end position="164"/>
    </location>
</feature>
<evidence type="ECO:0000256" key="2">
    <source>
        <dbReference type="ARBA" id="ARBA00022730"/>
    </source>
</evidence>
<accession>A0A429G5P2</accession>
<evidence type="ECO:0000256" key="3">
    <source>
        <dbReference type="ARBA" id="ARBA00022884"/>
    </source>
</evidence>
<dbReference type="SMART" id="SM01390">
    <property type="entry name" value="Ribosomal_S4"/>
    <property type="match status" value="1"/>
</dbReference>
<dbReference type="OMA" id="RQFITHG"/>
<dbReference type="PROSITE" id="PS50889">
    <property type="entry name" value="S4"/>
    <property type="match status" value="1"/>
</dbReference>
<keyword evidence="4 6" id="KW-0689">Ribosomal protein</keyword>
<name>A0A429G5P2_9CREN</name>
<evidence type="ECO:0000256" key="5">
    <source>
        <dbReference type="ARBA" id="ARBA00023274"/>
    </source>
</evidence>
<dbReference type="SMR" id="A0A429G5P2"/>
<keyword evidence="3 6" id="KW-0694">RNA-binding</keyword>
<dbReference type="GO" id="GO:0015935">
    <property type="term" value="C:small ribosomal subunit"/>
    <property type="evidence" value="ECO:0007669"/>
    <property type="project" value="InterPro"/>
</dbReference>
<dbReference type="NCBIfam" id="NF003139">
    <property type="entry name" value="PRK04051.1"/>
    <property type="match status" value="1"/>
</dbReference>
<keyword evidence="5 6" id="KW-0687">Ribonucleoprotein</keyword>
<evidence type="ECO:0000313" key="10">
    <source>
        <dbReference type="Proteomes" id="UP000278149"/>
    </source>
</evidence>
<evidence type="ECO:0000256" key="4">
    <source>
        <dbReference type="ARBA" id="ARBA00022980"/>
    </source>
</evidence>
<comment type="function">
    <text evidence="6">One of the primary rRNA binding proteins, it binds directly to 16S rRNA where it nucleates assembly of the body of the 30S subunit.</text>
</comment>
<dbReference type="InterPro" id="IPR002942">
    <property type="entry name" value="S4_RNA-bd"/>
</dbReference>
<dbReference type="GO" id="GO:0003735">
    <property type="term" value="F:structural constituent of ribosome"/>
    <property type="evidence" value="ECO:0007669"/>
    <property type="project" value="InterPro"/>
</dbReference>
<comment type="function">
    <text evidence="6">With S5 and S12 plays an important role in translational accuracy.</text>
</comment>
<protein>
    <recommendedName>
        <fullName evidence="6">Small ribosomal subunit protein uS4</fullName>
    </recommendedName>
</protein>
<dbReference type="InterPro" id="IPR005710">
    <property type="entry name" value="Ribosomal_uS4_euk/arc"/>
</dbReference>
<dbReference type="Proteomes" id="UP000278149">
    <property type="component" value="Unassembled WGS sequence"/>
</dbReference>
<organism evidence="9 10">
    <name type="scientific">Candidatus Korarchaeum cryptofilum</name>
    <dbReference type="NCBI Taxonomy" id="498846"/>
    <lineage>
        <taxon>Archaea</taxon>
        <taxon>Thermoproteota</taxon>
        <taxon>Candidatus Korarchaeia</taxon>
        <taxon>Candidatus Korarchaeales</taxon>
        <taxon>Candidatus Korarchaeaceae</taxon>
        <taxon>Candidatus Korarchaeum</taxon>
    </lineage>
</organism>
<dbReference type="SMART" id="SM00363">
    <property type="entry name" value="S4"/>
    <property type="match status" value="1"/>
</dbReference>
<evidence type="ECO:0000256" key="6">
    <source>
        <dbReference type="HAMAP-Rule" id="MF_01306"/>
    </source>
</evidence>
<evidence type="ECO:0000259" key="8">
    <source>
        <dbReference type="SMART" id="SM01390"/>
    </source>
</evidence>
<dbReference type="InterPro" id="IPR001912">
    <property type="entry name" value="Ribosomal_uS4_N"/>
</dbReference>
<dbReference type="InterPro" id="IPR036986">
    <property type="entry name" value="S4_RNA-bd_sf"/>
</dbReference>
<dbReference type="HAMAP" id="MF_01306_A">
    <property type="entry name" value="Ribosomal_uS4_A"/>
    <property type="match status" value="1"/>
</dbReference>
<dbReference type="SUPFAM" id="SSF55174">
    <property type="entry name" value="Alpha-L RNA-binding motif"/>
    <property type="match status" value="1"/>
</dbReference>
<dbReference type="AlphaFoldDB" id="A0A429G5P2"/>
<dbReference type="GO" id="GO:0019843">
    <property type="term" value="F:rRNA binding"/>
    <property type="evidence" value="ECO:0007669"/>
    <property type="project" value="UniProtKB-UniRule"/>
</dbReference>
<dbReference type="RefSeq" id="WP_012310221.1">
    <property type="nucleotide sequence ID" value="NZ_RCOR01000022.1"/>
</dbReference>